<dbReference type="GO" id="GO:0016705">
    <property type="term" value="F:oxidoreductase activity, acting on paired donors, with incorporation or reduction of molecular oxygen"/>
    <property type="evidence" value="ECO:0007669"/>
    <property type="project" value="InterPro"/>
</dbReference>
<dbReference type="SUPFAM" id="SSF51679">
    <property type="entry name" value="Bacterial luciferase-like"/>
    <property type="match status" value="1"/>
</dbReference>
<dbReference type="EC" id="1.14.-.-" evidence="9"/>
<keyword evidence="4 9" id="KW-0503">Monooxygenase</keyword>
<organism evidence="9 10">
    <name type="scientific">Gracilibacillus salitolerans</name>
    <dbReference type="NCBI Taxonomy" id="2663022"/>
    <lineage>
        <taxon>Bacteria</taxon>
        <taxon>Bacillati</taxon>
        <taxon>Bacillota</taxon>
        <taxon>Bacilli</taxon>
        <taxon>Bacillales</taxon>
        <taxon>Bacillaceae</taxon>
        <taxon>Gracilibacillus</taxon>
    </lineage>
</organism>
<keyword evidence="10" id="KW-1185">Reference proteome</keyword>
<reference evidence="9 10" key="1">
    <citation type="submission" date="2019-11" db="EMBL/GenBank/DDBJ databases">
        <title>Gracilibacillus salitolerans sp. nov., a moderate halophile isolated from a saline soil in northwest China.</title>
        <authorList>
            <person name="Gan L."/>
        </authorList>
    </citation>
    <scope>NUCLEOTIDE SEQUENCE [LARGE SCALE GENOMIC DNA]</scope>
    <source>
        <strain evidence="9 10">SCU50</strain>
    </source>
</reference>
<dbReference type="NCBIfam" id="TIGR03860">
    <property type="entry name" value="FMN_nitrolo"/>
    <property type="match status" value="1"/>
</dbReference>
<evidence type="ECO:0000313" key="10">
    <source>
        <dbReference type="Proteomes" id="UP000339690"/>
    </source>
</evidence>
<evidence type="ECO:0000256" key="1">
    <source>
        <dbReference type="ARBA" id="ARBA00022630"/>
    </source>
</evidence>
<keyword evidence="1 6" id="KW-0285">Flavoprotein</keyword>
<dbReference type="Proteomes" id="UP000339690">
    <property type="component" value="Chromosome"/>
</dbReference>
<dbReference type="KEGG" id="grc:GI584_18340"/>
<evidence type="ECO:0000256" key="7">
    <source>
        <dbReference type="SAM" id="MobiDB-lite"/>
    </source>
</evidence>
<evidence type="ECO:0000256" key="3">
    <source>
        <dbReference type="ARBA" id="ARBA00023002"/>
    </source>
</evidence>
<proteinExistence type="inferred from homology"/>
<feature type="binding site" evidence="6">
    <location>
        <position position="105"/>
    </location>
    <ligand>
        <name>FMN</name>
        <dbReference type="ChEBI" id="CHEBI:58210"/>
    </ligand>
</feature>
<dbReference type="PANTHER" id="PTHR30011">
    <property type="entry name" value="ALKANESULFONATE MONOOXYGENASE-RELATED"/>
    <property type="match status" value="1"/>
</dbReference>
<keyword evidence="3 9" id="KW-0560">Oxidoreductase</keyword>
<evidence type="ECO:0000256" key="2">
    <source>
        <dbReference type="ARBA" id="ARBA00022643"/>
    </source>
</evidence>
<evidence type="ECO:0000313" key="9">
    <source>
        <dbReference type="EMBL" id="QGH35890.1"/>
    </source>
</evidence>
<name>A0A5Q2TQ94_9BACI</name>
<evidence type="ECO:0000259" key="8">
    <source>
        <dbReference type="Pfam" id="PF00296"/>
    </source>
</evidence>
<feature type="binding site" evidence="6">
    <location>
        <position position="59"/>
    </location>
    <ligand>
        <name>FMN</name>
        <dbReference type="ChEBI" id="CHEBI:58210"/>
    </ligand>
</feature>
<dbReference type="InterPro" id="IPR051260">
    <property type="entry name" value="Diverse_substr_monoxygenases"/>
</dbReference>
<dbReference type="GO" id="GO:0004497">
    <property type="term" value="F:monooxygenase activity"/>
    <property type="evidence" value="ECO:0007669"/>
    <property type="project" value="UniProtKB-KW"/>
</dbReference>
<evidence type="ECO:0000256" key="4">
    <source>
        <dbReference type="ARBA" id="ARBA00023033"/>
    </source>
</evidence>
<dbReference type="EMBL" id="CP045915">
    <property type="protein sequence ID" value="QGH35890.1"/>
    <property type="molecule type" value="Genomic_DNA"/>
</dbReference>
<dbReference type="InterPro" id="IPR011251">
    <property type="entry name" value="Luciferase-like_dom"/>
</dbReference>
<feature type="region of interest" description="Disordered" evidence="7">
    <location>
        <begin position="439"/>
        <end position="458"/>
    </location>
</feature>
<dbReference type="InterPro" id="IPR036661">
    <property type="entry name" value="Luciferase-like_sf"/>
</dbReference>
<evidence type="ECO:0000256" key="5">
    <source>
        <dbReference type="ARBA" id="ARBA00033748"/>
    </source>
</evidence>
<gene>
    <name evidence="9" type="ORF">GI584_18340</name>
</gene>
<dbReference type="RefSeq" id="WP_153792124.1">
    <property type="nucleotide sequence ID" value="NZ_CP045915.1"/>
</dbReference>
<dbReference type="Pfam" id="PF00296">
    <property type="entry name" value="Bac_luciferase"/>
    <property type="match status" value="1"/>
</dbReference>
<accession>A0A5Q2TQ94</accession>
<dbReference type="CDD" id="cd01095">
    <property type="entry name" value="Nitrilotriacetate_monoxgenase"/>
    <property type="match status" value="1"/>
</dbReference>
<feature type="domain" description="Luciferase-like" evidence="8">
    <location>
        <begin position="31"/>
        <end position="395"/>
    </location>
</feature>
<dbReference type="Gene3D" id="3.20.20.30">
    <property type="entry name" value="Luciferase-like domain"/>
    <property type="match status" value="1"/>
</dbReference>
<dbReference type="PIRSF" id="PIRSF000337">
    <property type="entry name" value="NTA_MOA"/>
    <property type="match status" value="1"/>
</dbReference>
<dbReference type="AlphaFoldDB" id="A0A5Q2TQ94"/>
<feature type="binding site" evidence="6">
    <location>
        <position position="155"/>
    </location>
    <ligand>
        <name>FMN</name>
        <dbReference type="ChEBI" id="CHEBI:58210"/>
    </ligand>
</feature>
<comment type="similarity">
    <text evidence="5">Belongs to the NtaA/SnaA/DszA monooxygenase family.</text>
</comment>
<protein>
    <submittedName>
        <fullName evidence="9">NtaA/DmoA family FMN-dependent monooxygenase</fullName>
        <ecNumber evidence="9">1.14.-.-</ecNumber>
    </submittedName>
</protein>
<feature type="binding site" evidence="6">
    <location>
        <position position="231"/>
    </location>
    <ligand>
        <name>FMN</name>
        <dbReference type="ChEBI" id="CHEBI:58210"/>
    </ligand>
</feature>
<dbReference type="PANTHER" id="PTHR30011:SF16">
    <property type="entry name" value="C2H2 FINGER DOMAIN TRANSCRIPTION FACTOR (EUROFUNG)-RELATED"/>
    <property type="match status" value="1"/>
</dbReference>
<evidence type="ECO:0000256" key="6">
    <source>
        <dbReference type="PIRSR" id="PIRSR000337-1"/>
    </source>
</evidence>
<feature type="binding site" evidence="6">
    <location>
        <position position="159"/>
    </location>
    <ligand>
        <name>FMN</name>
        <dbReference type="ChEBI" id="CHEBI:58210"/>
    </ligand>
</feature>
<dbReference type="InterPro" id="IPR016215">
    <property type="entry name" value="NTA_MOA"/>
</dbReference>
<keyword evidence="2 6" id="KW-0288">FMN</keyword>
<sequence length="458" mass="52295">MGKQIILNAFDMNSAMHNSHGLWKHPENQRHRKYKDLNYWIELAKLLERGKFDAIFFADVLGIYDVYQKNKAPSIRDGLQVPLNDPALLVSAMASVTEHLSFAVTVSTTYEAPFGNARRFSTLDHLTKGRVAWNVVTSYLPNAARNFGLEDMIKHDERYDIADEYLDVSYKLWEQSWEEDAVTEDVEKKLLVDPEKVHEINHQGHYFKVEGPHLSEPSLQRTPVIYQAGTSDKGREFAAKHAECIFVGGPTPERIRYYADDIRERAKKHGRNPEHVKIISFLNVIVAETTEEAEAKFEAYNQEWSADAAKAQYGASGYDIAEYEDVDPDQPFSYKKKTEGGHYKAATLTKDAPKQLTVGEVLDRFESIDRNSYIIGNPKEVADEIQFQFEESGVDGFNLTHLVTPGDLEAFVDLVIPELQERGLYKKDYREGTLREKLFPQGNATLPEDHPGSKFRRK</sequence>